<protein>
    <submittedName>
        <fullName evidence="2">Uncharacterized protein</fullName>
    </submittedName>
</protein>
<dbReference type="HOGENOM" id="CLU_2278089_0_0_1"/>
<evidence type="ECO:0000313" key="3">
    <source>
        <dbReference type="Proteomes" id="UP000001072"/>
    </source>
</evidence>
<dbReference type="KEGG" id="mlr:MELLADRAFT_113048"/>
<dbReference type="AlphaFoldDB" id="F4S8L7"/>
<dbReference type="GeneID" id="18924862"/>
<dbReference type="RefSeq" id="XP_007417712.1">
    <property type="nucleotide sequence ID" value="XM_007417650.1"/>
</dbReference>
<name>F4S8L7_MELLP</name>
<dbReference type="InParanoid" id="F4S8L7"/>
<evidence type="ECO:0000256" key="1">
    <source>
        <dbReference type="SAM" id="MobiDB-lite"/>
    </source>
</evidence>
<sequence length="102" mass="11141">MSRQTEDIQTEEAVTDLTNTPAVEADSGGISLEELAQNLLVAEEAHISTNYPPFIERFTLDTLDPRLFARISSAVPEMANRLSVNQCIRGGHVDTRKNNAAG</sequence>
<evidence type="ECO:0000313" key="2">
    <source>
        <dbReference type="EMBL" id="EGF99011.1"/>
    </source>
</evidence>
<keyword evidence="3" id="KW-1185">Reference proteome</keyword>
<reference evidence="3" key="1">
    <citation type="journal article" date="2011" name="Proc. Natl. Acad. Sci. U.S.A.">
        <title>Obligate biotrophy features unraveled by the genomic analysis of rust fungi.</title>
        <authorList>
            <person name="Duplessis S."/>
            <person name="Cuomo C.A."/>
            <person name="Lin Y.-C."/>
            <person name="Aerts A."/>
            <person name="Tisserant E."/>
            <person name="Veneault-Fourrey C."/>
            <person name="Joly D.L."/>
            <person name="Hacquard S."/>
            <person name="Amselem J."/>
            <person name="Cantarel B.L."/>
            <person name="Chiu R."/>
            <person name="Coutinho P.M."/>
            <person name="Feau N."/>
            <person name="Field M."/>
            <person name="Frey P."/>
            <person name="Gelhaye E."/>
            <person name="Goldberg J."/>
            <person name="Grabherr M.G."/>
            <person name="Kodira C.D."/>
            <person name="Kohler A."/>
            <person name="Kuees U."/>
            <person name="Lindquist E.A."/>
            <person name="Lucas S.M."/>
            <person name="Mago R."/>
            <person name="Mauceli E."/>
            <person name="Morin E."/>
            <person name="Murat C."/>
            <person name="Pangilinan J.L."/>
            <person name="Park R."/>
            <person name="Pearson M."/>
            <person name="Quesneville H."/>
            <person name="Rouhier N."/>
            <person name="Sakthikumar S."/>
            <person name="Salamov A.A."/>
            <person name="Schmutz J."/>
            <person name="Selles B."/>
            <person name="Shapiro H."/>
            <person name="Tanguay P."/>
            <person name="Tuskan G.A."/>
            <person name="Henrissat B."/>
            <person name="Van de Peer Y."/>
            <person name="Rouze P."/>
            <person name="Ellis J.G."/>
            <person name="Dodds P.N."/>
            <person name="Schein J.E."/>
            <person name="Zhong S."/>
            <person name="Hamelin R.C."/>
            <person name="Grigoriev I.V."/>
            <person name="Szabo L.J."/>
            <person name="Martin F."/>
        </authorList>
    </citation>
    <scope>NUCLEOTIDE SEQUENCE [LARGE SCALE GENOMIC DNA]</scope>
    <source>
        <strain evidence="3">98AG31 / pathotype 3-4-7</strain>
    </source>
</reference>
<gene>
    <name evidence="2" type="ORF">MELLADRAFT_113048</name>
</gene>
<dbReference type="EMBL" id="GL883165">
    <property type="protein sequence ID" value="EGF99011.1"/>
    <property type="molecule type" value="Genomic_DNA"/>
</dbReference>
<dbReference type="VEuPathDB" id="FungiDB:MELLADRAFT_113048"/>
<feature type="region of interest" description="Disordered" evidence="1">
    <location>
        <begin position="1"/>
        <end position="22"/>
    </location>
</feature>
<accession>F4S8L7</accession>
<proteinExistence type="predicted"/>
<organism evidence="3">
    <name type="scientific">Melampsora larici-populina (strain 98AG31 / pathotype 3-4-7)</name>
    <name type="common">Poplar leaf rust fungus</name>
    <dbReference type="NCBI Taxonomy" id="747676"/>
    <lineage>
        <taxon>Eukaryota</taxon>
        <taxon>Fungi</taxon>
        <taxon>Dikarya</taxon>
        <taxon>Basidiomycota</taxon>
        <taxon>Pucciniomycotina</taxon>
        <taxon>Pucciniomycetes</taxon>
        <taxon>Pucciniales</taxon>
        <taxon>Melampsoraceae</taxon>
        <taxon>Melampsora</taxon>
    </lineage>
</organism>
<dbReference type="Proteomes" id="UP000001072">
    <property type="component" value="Unassembled WGS sequence"/>
</dbReference>